<dbReference type="EMBL" id="LJIJ01003181">
    <property type="protein sequence ID" value="ODM88787.1"/>
    <property type="molecule type" value="Genomic_DNA"/>
</dbReference>
<evidence type="ECO:0000256" key="1">
    <source>
        <dbReference type="SAM" id="SignalP"/>
    </source>
</evidence>
<keyword evidence="4" id="KW-1185">Reference proteome</keyword>
<dbReference type="Pfam" id="PF00059">
    <property type="entry name" value="Lectin_C"/>
    <property type="match status" value="1"/>
</dbReference>
<name>A0A1D2M736_ORCCI</name>
<dbReference type="Proteomes" id="UP000094527">
    <property type="component" value="Unassembled WGS sequence"/>
</dbReference>
<feature type="chain" id="PRO_5008903557" evidence="1">
    <location>
        <begin position="23"/>
        <end position="175"/>
    </location>
</feature>
<feature type="domain" description="C-type lectin" evidence="2">
    <location>
        <begin position="47"/>
        <end position="165"/>
    </location>
</feature>
<dbReference type="AlphaFoldDB" id="A0A1D2M736"/>
<evidence type="ECO:0000313" key="4">
    <source>
        <dbReference type="Proteomes" id="UP000094527"/>
    </source>
</evidence>
<sequence>MMKFISLVAIVVYFATVQWSDSASISPPSHGNGAQGGSRAVVHLGTVEGKNFYAVNGYRNWTEAKEYCQWLGMELATIETSAQLYFLQTVYNRNTFRGNHWIDARDSFEERQFTWDRINAPVSTLSSLPILSSHMPYQTCVAYYSDLPAKIFLDPCETTVYTLCDSNNTVTIQNI</sequence>
<reference evidence="3 4" key="1">
    <citation type="journal article" date="2016" name="Genome Biol. Evol.">
        <title>Gene Family Evolution Reflects Adaptation to Soil Environmental Stressors in the Genome of the Collembolan Orchesella cincta.</title>
        <authorList>
            <person name="Faddeeva-Vakhrusheva A."/>
            <person name="Derks M.F."/>
            <person name="Anvar S.Y."/>
            <person name="Agamennone V."/>
            <person name="Suring W."/>
            <person name="Smit S."/>
            <person name="van Straalen N.M."/>
            <person name="Roelofs D."/>
        </authorList>
    </citation>
    <scope>NUCLEOTIDE SEQUENCE [LARGE SCALE GENOMIC DNA]</scope>
    <source>
        <tissue evidence="3">Mixed pool</tissue>
    </source>
</reference>
<dbReference type="Gene3D" id="3.10.100.10">
    <property type="entry name" value="Mannose-Binding Protein A, subunit A"/>
    <property type="match status" value="1"/>
</dbReference>
<keyword evidence="1" id="KW-0732">Signal</keyword>
<dbReference type="PROSITE" id="PS50041">
    <property type="entry name" value="C_TYPE_LECTIN_2"/>
    <property type="match status" value="1"/>
</dbReference>
<protein>
    <submittedName>
        <fullName evidence="3">Brevican core protein</fullName>
    </submittedName>
</protein>
<dbReference type="SUPFAM" id="SSF56436">
    <property type="entry name" value="C-type lectin-like"/>
    <property type="match status" value="1"/>
</dbReference>
<gene>
    <name evidence="3" type="ORF">Ocin01_17892</name>
</gene>
<dbReference type="OrthoDB" id="9906043at2759"/>
<dbReference type="SMART" id="SM00034">
    <property type="entry name" value="CLECT"/>
    <property type="match status" value="1"/>
</dbReference>
<evidence type="ECO:0000313" key="3">
    <source>
        <dbReference type="EMBL" id="ODM88787.1"/>
    </source>
</evidence>
<organism evidence="3 4">
    <name type="scientific">Orchesella cincta</name>
    <name type="common">Springtail</name>
    <name type="synonym">Podura cincta</name>
    <dbReference type="NCBI Taxonomy" id="48709"/>
    <lineage>
        <taxon>Eukaryota</taxon>
        <taxon>Metazoa</taxon>
        <taxon>Ecdysozoa</taxon>
        <taxon>Arthropoda</taxon>
        <taxon>Hexapoda</taxon>
        <taxon>Collembola</taxon>
        <taxon>Entomobryomorpha</taxon>
        <taxon>Entomobryoidea</taxon>
        <taxon>Orchesellidae</taxon>
        <taxon>Orchesellinae</taxon>
        <taxon>Orchesella</taxon>
    </lineage>
</organism>
<dbReference type="InterPro" id="IPR016186">
    <property type="entry name" value="C-type_lectin-like/link_sf"/>
</dbReference>
<comment type="caution">
    <text evidence="3">The sequence shown here is derived from an EMBL/GenBank/DDBJ whole genome shotgun (WGS) entry which is preliminary data.</text>
</comment>
<feature type="signal peptide" evidence="1">
    <location>
        <begin position="1"/>
        <end position="22"/>
    </location>
</feature>
<accession>A0A1D2M736</accession>
<evidence type="ECO:0000259" key="2">
    <source>
        <dbReference type="PROSITE" id="PS50041"/>
    </source>
</evidence>
<proteinExistence type="predicted"/>
<dbReference type="InterPro" id="IPR001304">
    <property type="entry name" value="C-type_lectin-like"/>
</dbReference>
<dbReference type="InterPro" id="IPR016187">
    <property type="entry name" value="CTDL_fold"/>
</dbReference>
<dbReference type="CDD" id="cd00037">
    <property type="entry name" value="CLECT"/>
    <property type="match status" value="1"/>
</dbReference>